<keyword evidence="4" id="KW-0805">Transcription regulation</keyword>
<dbReference type="InterPro" id="IPR002481">
    <property type="entry name" value="FUR"/>
</dbReference>
<gene>
    <name evidence="9" type="ordered locus">MICA_1229</name>
</gene>
<proteinExistence type="inferred from homology"/>
<keyword evidence="2" id="KW-0678">Repressor</keyword>
<comment type="cofactor">
    <cofactor evidence="8">
        <name>Mn(2+)</name>
        <dbReference type="ChEBI" id="CHEBI:29035"/>
    </cofactor>
    <cofactor evidence="8">
        <name>Fe(2+)</name>
        <dbReference type="ChEBI" id="CHEBI:29033"/>
    </cofactor>
    <text evidence="8">Binds 1 Mn(2+) or Fe(2+) ion per subunit.</text>
</comment>
<accession>G2KRJ0</accession>
<dbReference type="STRING" id="856793.MICA_1229"/>
<dbReference type="InterPro" id="IPR036388">
    <property type="entry name" value="WH-like_DNA-bd_sf"/>
</dbReference>
<keyword evidence="7" id="KW-0479">Metal-binding</keyword>
<keyword evidence="8" id="KW-0408">Iron</keyword>
<dbReference type="Gene3D" id="3.30.1490.190">
    <property type="match status" value="1"/>
</dbReference>
<dbReference type="PANTHER" id="PTHR33202:SF6">
    <property type="entry name" value="ZINC UPTAKE REGULATION PROTEIN"/>
    <property type="match status" value="1"/>
</dbReference>
<dbReference type="SUPFAM" id="SSF46785">
    <property type="entry name" value="Winged helix' DNA-binding domain"/>
    <property type="match status" value="1"/>
</dbReference>
<dbReference type="HOGENOM" id="CLU_096072_2_1_5"/>
<feature type="binding site" evidence="7">
    <location>
        <position position="96"/>
    </location>
    <ligand>
        <name>Zn(2+)</name>
        <dbReference type="ChEBI" id="CHEBI:29105"/>
    </ligand>
</feature>
<dbReference type="Proteomes" id="UP000009286">
    <property type="component" value="Chromosome"/>
</dbReference>
<sequence>MTCSVSNKLENICAELGARLTDPRRDVFGVIAKADKPVGAYDVLRLMPDGTKPPTVYRALEFLESVHLIHRIESLNAYVLCCDGHGHEHSAQFAICQSCGDVQEMQIPALEKILKDSHFKGVGFKPLATSMEIRGVCMKCDDHNAPSV</sequence>
<evidence type="ECO:0000256" key="6">
    <source>
        <dbReference type="ARBA" id="ARBA00023163"/>
    </source>
</evidence>
<evidence type="ECO:0000313" key="9">
    <source>
        <dbReference type="EMBL" id="AEP09552.1"/>
    </source>
</evidence>
<feature type="binding site" evidence="7">
    <location>
        <position position="140"/>
    </location>
    <ligand>
        <name>Zn(2+)</name>
        <dbReference type="ChEBI" id="CHEBI:29105"/>
    </ligand>
</feature>
<dbReference type="GO" id="GO:1900376">
    <property type="term" value="P:regulation of secondary metabolite biosynthetic process"/>
    <property type="evidence" value="ECO:0007669"/>
    <property type="project" value="TreeGrafter"/>
</dbReference>
<reference evidence="9 10" key="1">
    <citation type="journal article" date="2011" name="BMC Genomics">
        <title>Genomic insights into an obligate epibiotic bacterial predator: Micavibrio aeruginosavorus ARL-13.</title>
        <authorList>
            <person name="Wang Z."/>
            <person name="Kadouri D."/>
            <person name="Wu M."/>
        </authorList>
    </citation>
    <scope>NUCLEOTIDE SEQUENCE [LARGE SCALE GENOMIC DNA]</scope>
    <source>
        <strain evidence="9 10">ARL-13</strain>
    </source>
</reference>
<feature type="binding site" evidence="7">
    <location>
        <position position="137"/>
    </location>
    <ligand>
        <name>Zn(2+)</name>
        <dbReference type="ChEBI" id="CHEBI:29105"/>
    </ligand>
</feature>
<evidence type="ECO:0000256" key="2">
    <source>
        <dbReference type="ARBA" id="ARBA00022491"/>
    </source>
</evidence>
<keyword evidence="5" id="KW-0238">DNA-binding</keyword>
<evidence type="ECO:0000256" key="5">
    <source>
        <dbReference type="ARBA" id="ARBA00023125"/>
    </source>
</evidence>
<dbReference type="EMBL" id="CP002382">
    <property type="protein sequence ID" value="AEP09552.1"/>
    <property type="molecule type" value="Genomic_DNA"/>
</dbReference>
<dbReference type="GO" id="GO:0005829">
    <property type="term" value="C:cytosol"/>
    <property type="evidence" value="ECO:0007669"/>
    <property type="project" value="TreeGrafter"/>
</dbReference>
<name>G2KRJ0_MICAA</name>
<evidence type="ECO:0000256" key="4">
    <source>
        <dbReference type="ARBA" id="ARBA00023015"/>
    </source>
</evidence>
<keyword evidence="3 7" id="KW-0862">Zinc</keyword>
<comment type="similarity">
    <text evidence="1">Belongs to the Fur family.</text>
</comment>
<dbReference type="eggNOG" id="COG0735">
    <property type="taxonomic scope" value="Bacteria"/>
</dbReference>
<dbReference type="GO" id="GO:0003700">
    <property type="term" value="F:DNA-binding transcription factor activity"/>
    <property type="evidence" value="ECO:0007669"/>
    <property type="project" value="InterPro"/>
</dbReference>
<evidence type="ECO:0000256" key="8">
    <source>
        <dbReference type="PIRSR" id="PIRSR602481-2"/>
    </source>
</evidence>
<dbReference type="KEGG" id="mai:MICA_1229"/>
<keyword evidence="6" id="KW-0804">Transcription</keyword>
<dbReference type="Gene3D" id="1.10.10.10">
    <property type="entry name" value="Winged helix-like DNA-binding domain superfamily/Winged helix DNA-binding domain"/>
    <property type="match status" value="1"/>
</dbReference>
<dbReference type="Pfam" id="PF01475">
    <property type="entry name" value="FUR"/>
    <property type="match status" value="1"/>
</dbReference>
<dbReference type="RefSeq" id="WP_014102775.1">
    <property type="nucleotide sequence ID" value="NC_016026.1"/>
</dbReference>
<evidence type="ECO:0000256" key="3">
    <source>
        <dbReference type="ARBA" id="ARBA00022833"/>
    </source>
</evidence>
<dbReference type="GO" id="GO:0000976">
    <property type="term" value="F:transcription cis-regulatory region binding"/>
    <property type="evidence" value="ECO:0007669"/>
    <property type="project" value="TreeGrafter"/>
</dbReference>
<dbReference type="AlphaFoldDB" id="G2KRJ0"/>
<protein>
    <submittedName>
        <fullName evidence="9">Ferric uptake regulator family protein</fullName>
    </submittedName>
</protein>
<dbReference type="PANTHER" id="PTHR33202">
    <property type="entry name" value="ZINC UPTAKE REGULATION PROTEIN"/>
    <property type="match status" value="1"/>
</dbReference>
<organism evidence="9 10">
    <name type="scientific">Micavibrio aeruginosavorus (strain ARL-13)</name>
    <dbReference type="NCBI Taxonomy" id="856793"/>
    <lineage>
        <taxon>Bacteria</taxon>
        <taxon>Pseudomonadati</taxon>
        <taxon>Bdellovibrionota</taxon>
        <taxon>Bdellovibrionia</taxon>
        <taxon>Bdellovibrionales</taxon>
        <taxon>Pseudobdellovibrionaceae</taxon>
        <taxon>Micavibrio</taxon>
    </lineage>
</organism>
<feature type="binding site" evidence="8">
    <location>
        <position position="111"/>
    </location>
    <ligand>
        <name>Fe cation</name>
        <dbReference type="ChEBI" id="CHEBI:24875"/>
    </ligand>
</feature>
<comment type="cofactor">
    <cofactor evidence="7">
        <name>Zn(2+)</name>
        <dbReference type="ChEBI" id="CHEBI:29105"/>
    </cofactor>
    <text evidence="7">Binds 1 zinc ion per subunit.</text>
</comment>
<dbReference type="InterPro" id="IPR043135">
    <property type="entry name" value="Fur_C"/>
</dbReference>
<evidence type="ECO:0000256" key="7">
    <source>
        <dbReference type="PIRSR" id="PIRSR602481-1"/>
    </source>
</evidence>
<evidence type="ECO:0000313" key="10">
    <source>
        <dbReference type="Proteomes" id="UP000009286"/>
    </source>
</evidence>
<dbReference type="GO" id="GO:0008270">
    <property type="term" value="F:zinc ion binding"/>
    <property type="evidence" value="ECO:0007669"/>
    <property type="project" value="TreeGrafter"/>
</dbReference>
<feature type="binding site" evidence="7">
    <location>
        <position position="99"/>
    </location>
    <ligand>
        <name>Zn(2+)</name>
        <dbReference type="ChEBI" id="CHEBI:29105"/>
    </ligand>
</feature>
<keyword evidence="10" id="KW-1185">Reference proteome</keyword>
<dbReference type="OrthoDB" id="9801127at2"/>
<dbReference type="GO" id="GO:0045892">
    <property type="term" value="P:negative regulation of DNA-templated transcription"/>
    <property type="evidence" value="ECO:0007669"/>
    <property type="project" value="TreeGrafter"/>
</dbReference>
<evidence type="ECO:0000256" key="1">
    <source>
        <dbReference type="ARBA" id="ARBA00007957"/>
    </source>
</evidence>
<dbReference type="InterPro" id="IPR036390">
    <property type="entry name" value="WH_DNA-bd_sf"/>
</dbReference>